<reference evidence="1" key="1">
    <citation type="submission" date="2020-06" db="EMBL/GenBank/DDBJ databases">
        <title>WGS assembly of Ceratodon purpureus strain R40.</title>
        <authorList>
            <person name="Carey S.B."/>
            <person name="Jenkins J."/>
            <person name="Shu S."/>
            <person name="Lovell J.T."/>
            <person name="Sreedasyam A."/>
            <person name="Maumus F."/>
            <person name="Tiley G.P."/>
            <person name="Fernandez-Pozo N."/>
            <person name="Barry K."/>
            <person name="Chen C."/>
            <person name="Wang M."/>
            <person name="Lipzen A."/>
            <person name="Daum C."/>
            <person name="Saski C.A."/>
            <person name="Payton A.C."/>
            <person name="Mcbreen J.C."/>
            <person name="Conrad R.E."/>
            <person name="Kollar L.M."/>
            <person name="Olsson S."/>
            <person name="Huttunen S."/>
            <person name="Landis J.B."/>
            <person name="Wickett N.J."/>
            <person name="Johnson M.G."/>
            <person name="Rensing S.A."/>
            <person name="Grimwood J."/>
            <person name="Schmutz J."/>
            <person name="Mcdaniel S.F."/>
        </authorList>
    </citation>
    <scope>NUCLEOTIDE SEQUENCE</scope>
    <source>
        <strain evidence="1">R40</strain>
    </source>
</reference>
<organism evidence="1 2">
    <name type="scientific">Ceratodon purpureus</name>
    <name type="common">Fire moss</name>
    <name type="synonym">Dicranum purpureum</name>
    <dbReference type="NCBI Taxonomy" id="3225"/>
    <lineage>
        <taxon>Eukaryota</taxon>
        <taxon>Viridiplantae</taxon>
        <taxon>Streptophyta</taxon>
        <taxon>Embryophyta</taxon>
        <taxon>Bryophyta</taxon>
        <taxon>Bryophytina</taxon>
        <taxon>Bryopsida</taxon>
        <taxon>Dicranidae</taxon>
        <taxon>Pseudoditrichales</taxon>
        <taxon>Ditrichaceae</taxon>
        <taxon>Ceratodon</taxon>
    </lineage>
</organism>
<evidence type="ECO:0000313" key="2">
    <source>
        <dbReference type="Proteomes" id="UP000822688"/>
    </source>
</evidence>
<protein>
    <submittedName>
        <fullName evidence="1">Uncharacterized protein</fullName>
    </submittedName>
</protein>
<proteinExistence type="predicted"/>
<comment type="caution">
    <text evidence="1">The sequence shown here is derived from an EMBL/GenBank/DDBJ whole genome shotgun (WGS) entry which is preliminary data.</text>
</comment>
<evidence type="ECO:0000313" key="1">
    <source>
        <dbReference type="EMBL" id="KAG0577349.1"/>
    </source>
</evidence>
<dbReference type="EMBL" id="CM026425">
    <property type="protein sequence ID" value="KAG0577349.1"/>
    <property type="molecule type" value="Genomic_DNA"/>
</dbReference>
<dbReference type="AlphaFoldDB" id="A0A8T0I327"/>
<name>A0A8T0I327_CERPU</name>
<sequence length="110" mass="12225">MRRTRGECSGGPLVSQFNCVIIQPLKHYDCQLHLNKMTSRCVHQCNLTPVSPSSSQHTRTCLSVSSQLPRPTLGHDCMLVRVNYFFGSTSYHKILSSTLVTSIDNSGVLD</sequence>
<keyword evidence="2" id="KW-1185">Reference proteome</keyword>
<gene>
    <name evidence="1" type="ORF">KC19_5G149800</name>
</gene>
<accession>A0A8T0I327</accession>
<dbReference type="Proteomes" id="UP000822688">
    <property type="component" value="Chromosome 5"/>
</dbReference>